<organism evidence="1 2">
    <name type="scientific">Cocos nucifera</name>
    <name type="common">Coconut palm</name>
    <dbReference type="NCBI Taxonomy" id="13894"/>
    <lineage>
        <taxon>Eukaryota</taxon>
        <taxon>Viridiplantae</taxon>
        <taxon>Streptophyta</taxon>
        <taxon>Embryophyta</taxon>
        <taxon>Tracheophyta</taxon>
        <taxon>Spermatophyta</taxon>
        <taxon>Magnoliopsida</taxon>
        <taxon>Liliopsida</taxon>
        <taxon>Arecaceae</taxon>
        <taxon>Arecoideae</taxon>
        <taxon>Cocoseae</taxon>
        <taxon>Attaleinae</taxon>
        <taxon>Cocos</taxon>
    </lineage>
</organism>
<proteinExistence type="predicted"/>
<name>A0A8K0IG77_COCNU</name>
<reference evidence="1" key="1">
    <citation type="journal article" date="2017" name="Gigascience">
        <title>The genome draft of coconut (Cocos nucifera).</title>
        <authorList>
            <person name="Xiao Y."/>
            <person name="Xu P."/>
            <person name="Fan H."/>
            <person name="Baudouin L."/>
            <person name="Xia W."/>
            <person name="Bocs S."/>
            <person name="Xu J."/>
            <person name="Li Q."/>
            <person name="Guo A."/>
            <person name="Zhou L."/>
            <person name="Li J."/>
            <person name="Wu Y."/>
            <person name="Ma Z."/>
            <person name="Armero A."/>
            <person name="Issali A.E."/>
            <person name="Liu N."/>
            <person name="Peng M."/>
            <person name="Yang Y."/>
        </authorList>
    </citation>
    <scope>NUCLEOTIDE SEQUENCE</scope>
    <source>
        <tissue evidence="1">Spear leaf of Hainan Tall coconut</tissue>
    </source>
</reference>
<dbReference type="Proteomes" id="UP000797356">
    <property type="component" value="Chromosome 7"/>
</dbReference>
<dbReference type="EMBL" id="CM017878">
    <property type="protein sequence ID" value="KAG1355305.1"/>
    <property type="molecule type" value="Genomic_DNA"/>
</dbReference>
<reference evidence="1" key="2">
    <citation type="submission" date="2019-07" db="EMBL/GenBank/DDBJ databases">
        <authorList>
            <person name="Yang Y."/>
            <person name="Bocs S."/>
            <person name="Baudouin L."/>
        </authorList>
    </citation>
    <scope>NUCLEOTIDE SEQUENCE</scope>
    <source>
        <tissue evidence="1">Spear leaf of Hainan Tall coconut</tissue>
    </source>
</reference>
<evidence type="ECO:0000313" key="1">
    <source>
        <dbReference type="EMBL" id="KAG1355305.1"/>
    </source>
</evidence>
<dbReference type="AlphaFoldDB" id="A0A8K0IG77"/>
<sequence>MMIATSSGTVITISIIFISSIVDNVSNACETTTFYMIKEDIKKIVFGCDRP</sequence>
<gene>
    <name evidence="1" type="ORF">COCNU_07G014170</name>
</gene>
<keyword evidence="2" id="KW-1185">Reference proteome</keyword>
<evidence type="ECO:0000313" key="2">
    <source>
        <dbReference type="Proteomes" id="UP000797356"/>
    </source>
</evidence>
<protein>
    <submittedName>
        <fullName evidence="1">Uncharacterized protein</fullName>
    </submittedName>
</protein>
<accession>A0A8K0IG77</accession>
<comment type="caution">
    <text evidence="1">The sequence shown here is derived from an EMBL/GenBank/DDBJ whole genome shotgun (WGS) entry which is preliminary data.</text>
</comment>